<gene>
    <name evidence="2" type="ORF">JOC73_002349</name>
</gene>
<keyword evidence="2" id="KW-0689">Ribosomal protein</keyword>
<keyword evidence="2" id="KW-0687">Ribonucleoprotein</keyword>
<dbReference type="RefSeq" id="WP_204403360.1">
    <property type="nucleotide sequence ID" value="NZ_JAFBEE010000017.1"/>
</dbReference>
<name>A0ABS2NS49_9FIRM</name>
<accession>A0ABS2NS49</accession>
<comment type="caution">
    <text evidence="2">The sequence shown here is derived from an EMBL/GenBank/DDBJ whole genome shotgun (WGS) entry which is preliminary data.</text>
</comment>
<sequence length="291" mass="32531">MDQHQLIHLFFKGRTGVLATMHKKEEVIAPILEKDLGIKITIPKDFNTDVFGTFTKDIDRRGNQLEAAKYKAEAAMALEDKTIGIASEGAFGPHPISPFLPFNREIVLLIDKTTGLEIYGISATIETNYMHKMVKSFQEAIEFAKEAGFPQHGIVIKVKESSTDPKEIIKGIITEADLEKAVEFALAMSSNEKIYIETDMRALYNPTRMKSIEAATRDLVTKLYNLCPQCSWPGFQVVDSKKGLPCSWCGLPTELILSHRYLCTKCGYSEEKPYPNGIEKADPGRCGYCNP</sequence>
<dbReference type="EMBL" id="JAFBEE010000017">
    <property type="protein sequence ID" value="MBM7615775.1"/>
    <property type="molecule type" value="Genomic_DNA"/>
</dbReference>
<dbReference type="InterPro" id="IPR046612">
    <property type="entry name" value="DUF6671"/>
</dbReference>
<dbReference type="GO" id="GO:0005840">
    <property type="term" value="C:ribosome"/>
    <property type="evidence" value="ECO:0007669"/>
    <property type="project" value="UniProtKB-KW"/>
</dbReference>
<proteinExistence type="predicted"/>
<evidence type="ECO:0000313" key="2">
    <source>
        <dbReference type="EMBL" id="MBM7615775.1"/>
    </source>
</evidence>
<evidence type="ECO:0000259" key="1">
    <source>
        <dbReference type="Pfam" id="PF20376"/>
    </source>
</evidence>
<organism evidence="2 3">
    <name type="scientific">Alkaliphilus hydrothermalis</name>
    <dbReference type="NCBI Taxonomy" id="1482730"/>
    <lineage>
        <taxon>Bacteria</taxon>
        <taxon>Bacillati</taxon>
        <taxon>Bacillota</taxon>
        <taxon>Clostridia</taxon>
        <taxon>Peptostreptococcales</taxon>
        <taxon>Natronincolaceae</taxon>
        <taxon>Alkaliphilus</taxon>
    </lineage>
</organism>
<reference evidence="2 3" key="1">
    <citation type="submission" date="2021-01" db="EMBL/GenBank/DDBJ databases">
        <title>Genomic Encyclopedia of Type Strains, Phase IV (KMG-IV): sequencing the most valuable type-strain genomes for metagenomic binning, comparative biology and taxonomic classification.</title>
        <authorList>
            <person name="Goeker M."/>
        </authorList>
    </citation>
    <scope>NUCLEOTIDE SEQUENCE [LARGE SCALE GENOMIC DNA]</scope>
    <source>
        <strain evidence="2 3">DSM 25890</strain>
    </source>
</reference>
<feature type="domain" description="DUF6671" evidence="1">
    <location>
        <begin position="71"/>
        <end position="291"/>
    </location>
</feature>
<dbReference type="Proteomes" id="UP001314796">
    <property type="component" value="Unassembled WGS sequence"/>
</dbReference>
<dbReference type="Pfam" id="PF20376">
    <property type="entry name" value="DUF6671"/>
    <property type="match status" value="1"/>
</dbReference>
<keyword evidence="3" id="KW-1185">Reference proteome</keyword>
<evidence type="ECO:0000313" key="3">
    <source>
        <dbReference type="Proteomes" id="UP001314796"/>
    </source>
</evidence>
<protein>
    <submittedName>
        <fullName evidence="2">Ribosomal protein S27AE</fullName>
    </submittedName>
</protein>